<dbReference type="Pfam" id="PF13231">
    <property type="entry name" value="PMT_2"/>
    <property type="match status" value="1"/>
</dbReference>
<keyword evidence="7 8" id="KW-0472">Membrane</keyword>
<feature type="transmembrane region" description="Helical" evidence="8">
    <location>
        <begin position="30"/>
        <end position="48"/>
    </location>
</feature>
<keyword evidence="6 8" id="KW-1133">Transmembrane helix</keyword>
<evidence type="ECO:0000256" key="6">
    <source>
        <dbReference type="ARBA" id="ARBA00022989"/>
    </source>
</evidence>
<dbReference type="AlphaFoldDB" id="A0A1R3TMQ9"/>
<feature type="transmembrane region" description="Helical" evidence="8">
    <location>
        <begin position="367"/>
        <end position="389"/>
    </location>
</feature>
<organism evidence="10 11">
    <name type="scientific">Agrobacterium rosae</name>
    <dbReference type="NCBI Taxonomy" id="1972867"/>
    <lineage>
        <taxon>Bacteria</taxon>
        <taxon>Pseudomonadati</taxon>
        <taxon>Pseudomonadota</taxon>
        <taxon>Alphaproteobacteria</taxon>
        <taxon>Hyphomicrobiales</taxon>
        <taxon>Rhizobiaceae</taxon>
        <taxon>Rhizobium/Agrobacterium group</taxon>
        <taxon>Agrobacterium</taxon>
    </lineage>
</organism>
<keyword evidence="5 8" id="KW-0812">Transmembrane</keyword>
<evidence type="ECO:0000313" key="11">
    <source>
        <dbReference type="Proteomes" id="UP000187891"/>
    </source>
</evidence>
<dbReference type="GO" id="GO:0005886">
    <property type="term" value="C:plasma membrane"/>
    <property type="evidence" value="ECO:0007669"/>
    <property type="project" value="UniProtKB-SubCell"/>
</dbReference>
<evidence type="ECO:0000256" key="1">
    <source>
        <dbReference type="ARBA" id="ARBA00004651"/>
    </source>
</evidence>
<feature type="transmembrane region" description="Helical" evidence="8">
    <location>
        <begin position="310"/>
        <end position="331"/>
    </location>
</feature>
<dbReference type="InterPro" id="IPR050297">
    <property type="entry name" value="LipidA_mod_glycosyltrf_83"/>
</dbReference>
<comment type="subcellular location">
    <subcellularLocation>
        <location evidence="1">Cell membrane</location>
        <topology evidence="1">Multi-pass membrane protein</topology>
    </subcellularLocation>
</comment>
<gene>
    <name evidence="10" type="ORF">DSM25559_2427</name>
</gene>
<dbReference type="GO" id="GO:0016763">
    <property type="term" value="F:pentosyltransferase activity"/>
    <property type="evidence" value="ECO:0007669"/>
    <property type="project" value="TreeGrafter"/>
</dbReference>
<dbReference type="EMBL" id="FMUE01000005">
    <property type="protein sequence ID" value="SCX23636.1"/>
    <property type="molecule type" value="Genomic_DNA"/>
</dbReference>
<feature type="transmembrane region" description="Helical" evidence="8">
    <location>
        <begin position="270"/>
        <end position="289"/>
    </location>
</feature>
<feature type="transmembrane region" description="Helical" evidence="8">
    <location>
        <begin position="152"/>
        <end position="170"/>
    </location>
</feature>
<dbReference type="Proteomes" id="UP000187891">
    <property type="component" value="Unassembled WGS sequence"/>
</dbReference>
<keyword evidence="3" id="KW-0328">Glycosyltransferase</keyword>
<feature type="transmembrane region" description="Helical" evidence="8">
    <location>
        <begin position="221"/>
        <end position="240"/>
    </location>
</feature>
<dbReference type="RefSeq" id="WP_083731464.1">
    <property type="nucleotide sequence ID" value="NZ_CP133552.1"/>
</dbReference>
<proteinExistence type="predicted"/>
<feature type="transmembrane region" description="Helical" evidence="8">
    <location>
        <begin position="87"/>
        <end position="115"/>
    </location>
</feature>
<accession>A0A1R3TMQ9</accession>
<dbReference type="PANTHER" id="PTHR33908:SF11">
    <property type="entry name" value="MEMBRANE PROTEIN"/>
    <property type="match status" value="1"/>
</dbReference>
<dbReference type="PANTHER" id="PTHR33908">
    <property type="entry name" value="MANNOSYLTRANSFERASE YKCB-RELATED"/>
    <property type="match status" value="1"/>
</dbReference>
<evidence type="ECO:0000259" key="9">
    <source>
        <dbReference type="Pfam" id="PF13231"/>
    </source>
</evidence>
<dbReference type="STRING" id="1907666.DSM25559_2427"/>
<evidence type="ECO:0000256" key="2">
    <source>
        <dbReference type="ARBA" id="ARBA00022475"/>
    </source>
</evidence>
<feature type="transmembrane region" description="Helical" evidence="8">
    <location>
        <begin position="176"/>
        <end position="209"/>
    </location>
</feature>
<sequence>MDISRQQAGSSLHGKTMGTFKRLSLRLADSPNAVIVLFGAYFLLQILLRELAPPALRIDEAQQVLFAQWLALGYDAQPPLYNWYQQAIFAVFGTSMLAIAFAKNLILFLTFAVFIKTAELVLENKRFVVVAAMALFVIPQVFWQAQRDLTHTAMLMLTFAALLYCSIRLIQRPTLIGYLLVGVVTGLGMLSKYNFALALPALLLAVWLHPQGRERILDRRFLLTILVSFIIFLPHLFWLIDNLRFASEVTLQRMAEDAPDSRLLQVARGLGRFVSGSLIIFAVPALLLWQAARREEKRPQTQKSVWFRFFLHYFIAITVLMALVIIMATMTELRDRWLLPLLLPAPILAALYLERHLADTACFVTRFLPIPLIMMVLVPVALLVSHPLMAALGRTSNSNYDWQAFYRHVVEVEKLSPSVIITPNWPTGGNLRFLFQDVPVATNIYDDYDPPFTVSDEHPALMVWTGDDNEVPLLTEWLEGQMKVNLKTVQRSTLDIPMYYPVKGKVFRISYAIVRPADIEQ</sequence>
<evidence type="ECO:0000313" key="10">
    <source>
        <dbReference type="EMBL" id="SCX23636.1"/>
    </source>
</evidence>
<name>A0A1R3TMQ9_9HYPH</name>
<feature type="domain" description="Glycosyltransferase RgtA/B/C/D-like" evidence="9">
    <location>
        <begin position="77"/>
        <end position="238"/>
    </location>
</feature>
<evidence type="ECO:0000256" key="7">
    <source>
        <dbReference type="ARBA" id="ARBA00023136"/>
    </source>
</evidence>
<dbReference type="InterPro" id="IPR038731">
    <property type="entry name" value="RgtA/B/C-like"/>
</dbReference>
<evidence type="ECO:0000256" key="8">
    <source>
        <dbReference type="SAM" id="Phobius"/>
    </source>
</evidence>
<protein>
    <submittedName>
        <fullName evidence="10">Putative membrane protein</fullName>
    </submittedName>
</protein>
<reference evidence="11" key="1">
    <citation type="submission" date="2016-10" db="EMBL/GenBank/DDBJ databases">
        <authorList>
            <person name="Wibberg D."/>
        </authorList>
    </citation>
    <scope>NUCLEOTIDE SEQUENCE [LARGE SCALE GENOMIC DNA]</scope>
</reference>
<feature type="transmembrane region" description="Helical" evidence="8">
    <location>
        <begin position="127"/>
        <end position="145"/>
    </location>
</feature>
<keyword evidence="4" id="KW-0808">Transferase</keyword>
<evidence type="ECO:0000256" key="3">
    <source>
        <dbReference type="ARBA" id="ARBA00022676"/>
    </source>
</evidence>
<dbReference type="GO" id="GO:0009103">
    <property type="term" value="P:lipopolysaccharide biosynthetic process"/>
    <property type="evidence" value="ECO:0007669"/>
    <property type="project" value="UniProtKB-ARBA"/>
</dbReference>
<evidence type="ECO:0000256" key="5">
    <source>
        <dbReference type="ARBA" id="ARBA00022692"/>
    </source>
</evidence>
<evidence type="ECO:0000256" key="4">
    <source>
        <dbReference type="ARBA" id="ARBA00022679"/>
    </source>
</evidence>
<feature type="transmembrane region" description="Helical" evidence="8">
    <location>
        <begin position="337"/>
        <end position="355"/>
    </location>
</feature>
<keyword evidence="2" id="KW-1003">Cell membrane</keyword>